<gene>
    <name evidence="1" type="ORF">NADRNF5_2111</name>
</gene>
<dbReference type="GeneID" id="74305764"/>
<name>A0A0D5C4N4_9ARCH</name>
<dbReference type="HOGENOM" id="CLU_3210587_0_0_2"/>
<dbReference type="EMBL" id="CP011070">
    <property type="protein sequence ID" value="AJW71784.1"/>
    <property type="molecule type" value="Genomic_DNA"/>
</dbReference>
<keyword evidence="2" id="KW-1185">Reference proteome</keyword>
<dbReference type="RefSeq" id="WP_257719700.1">
    <property type="nucleotide sequence ID" value="NZ_CP011070.1"/>
</dbReference>
<dbReference type="Proteomes" id="UP000032408">
    <property type="component" value="Chromosome"/>
</dbReference>
<evidence type="ECO:0000313" key="2">
    <source>
        <dbReference type="Proteomes" id="UP000032408"/>
    </source>
</evidence>
<accession>A0A0D5C4N4</accession>
<reference evidence="1 2" key="2">
    <citation type="journal article" date="2016" name="ISME J.">
        <title>Physiological and genomic characterization of two novel marine thaumarchaeal strains indicates niche differentiation.</title>
        <authorList>
            <person name="Bayer B."/>
            <person name="Vojvoda J."/>
            <person name="Offre P."/>
            <person name="Alves R.J."/>
            <person name="Elisabeth N.H."/>
            <person name="Garcia J.A."/>
            <person name="Volland J.M."/>
            <person name="Srivastava A."/>
            <person name="Schleper C."/>
            <person name="Herndl G.J."/>
        </authorList>
    </citation>
    <scope>NUCLEOTIDE SEQUENCE [LARGE SCALE GENOMIC DNA]</scope>
    <source>
        <strain evidence="1 2">NF5</strain>
    </source>
</reference>
<sequence>MNNPNKNDFDIKKIERLYNPPQYGEIVNGSHIGHLPSKRTMIEV</sequence>
<dbReference type="STRING" id="1580092.NADRNF5_2111"/>
<reference evidence="2" key="1">
    <citation type="submission" date="2015-03" db="EMBL/GenBank/DDBJ databases">
        <title>Characterization of two novel Thaumarchaeota isolated from the Northern Adriatic Sea.</title>
        <authorList>
            <person name="Bayer B."/>
            <person name="Vojvoda J."/>
            <person name="Offre P."/>
            <person name="Srivastava A."/>
            <person name="Elisabeth N."/>
            <person name="Garcia J.A.L."/>
            <person name="Schleper C."/>
            <person name="Herndl G.J."/>
        </authorList>
    </citation>
    <scope>NUCLEOTIDE SEQUENCE [LARGE SCALE GENOMIC DNA]</scope>
    <source>
        <strain evidence="2">NF5</strain>
    </source>
</reference>
<proteinExistence type="predicted"/>
<dbReference type="KEGG" id="nin:NADRNF5_2111"/>
<protein>
    <submittedName>
        <fullName evidence="1">Uncharacterized protein</fullName>
    </submittedName>
</protein>
<dbReference type="AlphaFoldDB" id="A0A0D5C4N4"/>
<organism evidence="1 2">
    <name type="scientific">Nitrosopumilus adriaticus</name>
    <dbReference type="NCBI Taxonomy" id="1580092"/>
    <lineage>
        <taxon>Archaea</taxon>
        <taxon>Nitrososphaerota</taxon>
        <taxon>Nitrososphaeria</taxon>
        <taxon>Nitrosopumilales</taxon>
        <taxon>Nitrosopumilaceae</taxon>
        <taxon>Nitrosopumilus</taxon>
    </lineage>
</organism>
<evidence type="ECO:0000313" key="1">
    <source>
        <dbReference type="EMBL" id="AJW71784.1"/>
    </source>
</evidence>